<dbReference type="STRING" id="745531.A0A0C3P0H6"/>
<dbReference type="InterPro" id="IPR006913">
    <property type="entry name" value="CENP-V/GFA"/>
</dbReference>
<reference evidence="5 6" key="1">
    <citation type="journal article" date="2014" name="PLoS Genet.">
        <title>Analysis of the Phlebiopsis gigantea genome, transcriptome and secretome provides insight into its pioneer colonization strategies of wood.</title>
        <authorList>
            <person name="Hori C."/>
            <person name="Ishida T."/>
            <person name="Igarashi K."/>
            <person name="Samejima M."/>
            <person name="Suzuki H."/>
            <person name="Master E."/>
            <person name="Ferreira P."/>
            <person name="Ruiz-Duenas F.J."/>
            <person name="Held B."/>
            <person name="Canessa P."/>
            <person name="Larrondo L.F."/>
            <person name="Schmoll M."/>
            <person name="Druzhinina I.S."/>
            <person name="Kubicek C.P."/>
            <person name="Gaskell J.A."/>
            <person name="Kersten P."/>
            <person name="St John F."/>
            <person name="Glasner J."/>
            <person name="Sabat G."/>
            <person name="Splinter BonDurant S."/>
            <person name="Syed K."/>
            <person name="Yadav J."/>
            <person name="Mgbeahuruike A.C."/>
            <person name="Kovalchuk A."/>
            <person name="Asiegbu F.O."/>
            <person name="Lackner G."/>
            <person name="Hoffmeister D."/>
            <person name="Rencoret J."/>
            <person name="Gutierrez A."/>
            <person name="Sun H."/>
            <person name="Lindquist E."/>
            <person name="Barry K."/>
            <person name="Riley R."/>
            <person name="Grigoriev I.V."/>
            <person name="Henrissat B."/>
            <person name="Kues U."/>
            <person name="Berka R.M."/>
            <person name="Martinez A.T."/>
            <person name="Covert S.F."/>
            <person name="Blanchette R.A."/>
            <person name="Cullen D."/>
        </authorList>
    </citation>
    <scope>NUCLEOTIDE SEQUENCE [LARGE SCALE GENOMIC DNA]</scope>
    <source>
        <strain evidence="5 6">11061_1 CR5-6</strain>
    </source>
</reference>
<dbReference type="HOGENOM" id="CLU_055491_7_4_1"/>
<keyword evidence="6" id="KW-1185">Reference proteome</keyword>
<organism evidence="5 6">
    <name type="scientific">Phlebiopsis gigantea (strain 11061_1 CR5-6)</name>
    <name type="common">White-rot fungus</name>
    <name type="synonym">Peniophora gigantea</name>
    <dbReference type="NCBI Taxonomy" id="745531"/>
    <lineage>
        <taxon>Eukaryota</taxon>
        <taxon>Fungi</taxon>
        <taxon>Dikarya</taxon>
        <taxon>Basidiomycota</taxon>
        <taxon>Agaricomycotina</taxon>
        <taxon>Agaricomycetes</taxon>
        <taxon>Polyporales</taxon>
        <taxon>Phanerochaetaceae</taxon>
        <taxon>Phlebiopsis</taxon>
    </lineage>
</organism>
<dbReference type="InterPro" id="IPR011057">
    <property type="entry name" value="Mss4-like_sf"/>
</dbReference>
<evidence type="ECO:0000313" key="6">
    <source>
        <dbReference type="Proteomes" id="UP000053257"/>
    </source>
</evidence>
<keyword evidence="3" id="KW-0862">Zinc</keyword>
<dbReference type="GO" id="GO:0016846">
    <property type="term" value="F:carbon-sulfur lyase activity"/>
    <property type="evidence" value="ECO:0007669"/>
    <property type="project" value="InterPro"/>
</dbReference>
<dbReference type="PROSITE" id="PS51891">
    <property type="entry name" value="CENP_V_GFA"/>
    <property type="match status" value="1"/>
</dbReference>
<dbReference type="EMBL" id="KN840447">
    <property type="protein sequence ID" value="KIP11269.1"/>
    <property type="molecule type" value="Genomic_DNA"/>
</dbReference>
<feature type="domain" description="CENP-V/GFA" evidence="4">
    <location>
        <begin position="9"/>
        <end position="124"/>
    </location>
</feature>
<evidence type="ECO:0000259" key="4">
    <source>
        <dbReference type="PROSITE" id="PS51891"/>
    </source>
</evidence>
<dbReference type="SUPFAM" id="SSF51316">
    <property type="entry name" value="Mss4-like"/>
    <property type="match status" value="1"/>
</dbReference>
<accession>A0A0C3P0H6</accession>
<sequence>MSAPAEKEYVGGCHCRKFRFKFTNAPFEDGAGTVDRCTCKFCAQKGALWLYMPERLFTLTSGSVEELTLYEFYKQVFKHYFCPTCGVQFFFKDTRGAHAEPMVAVNARTVDGVDPEKLSVKVFDGANIL</sequence>
<dbReference type="AlphaFoldDB" id="A0A0C3P0H6"/>
<dbReference type="Pfam" id="PF04828">
    <property type="entry name" value="GFA"/>
    <property type="match status" value="1"/>
</dbReference>
<evidence type="ECO:0000313" key="5">
    <source>
        <dbReference type="EMBL" id="KIP11269.1"/>
    </source>
</evidence>
<evidence type="ECO:0000256" key="1">
    <source>
        <dbReference type="ARBA" id="ARBA00005495"/>
    </source>
</evidence>
<dbReference type="PANTHER" id="PTHR28620">
    <property type="entry name" value="CENTROMERE PROTEIN V"/>
    <property type="match status" value="1"/>
</dbReference>
<keyword evidence="2" id="KW-0479">Metal-binding</keyword>
<proteinExistence type="inferred from homology"/>
<dbReference type="GO" id="GO:0046872">
    <property type="term" value="F:metal ion binding"/>
    <property type="evidence" value="ECO:0007669"/>
    <property type="project" value="UniProtKB-KW"/>
</dbReference>
<comment type="similarity">
    <text evidence="1">Belongs to the Gfa family.</text>
</comment>
<evidence type="ECO:0000256" key="3">
    <source>
        <dbReference type="ARBA" id="ARBA00022833"/>
    </source>
</evidence>
<dbReference type="Gene3D" id="2.170.150.70">
    <property type="match status" value="1"/>
</dbReference>
<dbReference type="Proteomes" id="UP000053257">
    <property type="component" value="Unassembled WGS sequence"/>
</dbReference>
<dbReference type="InterPro" id="IPR052355">
    <property type="entry name" value="CENP-V-like"/>
</dbReference>
<dbReference type="PANTHER" id="PTHR28620:SF1">
    <property type="entry name" value="CENP-V_GFA DOMAIN-CONTAINING PROTEIN"/>
    <property type="match status" value="1"/>
</dbReference>
<dbReference type="OrthoDB" id="2784029at2759"/>
<protein>
    <recommendedName>
        <fullName evidence="4">CENP-V/GFA domain-containing protein</fullName>
    </recommendedName>
</protein>
<gene>
    <name evidence="5" type="ORF">PHLGIDRAFT_124928</name>
</gene>
<name>A0A0C3P0H6_PHLG1</name>
<evidence type="ECO:0000256" key="2">
    <source>
        <dbReference type="ARBA" id="ARBA00022723"/>
    </source>
</evidence>